<evidence type="ECO:0000313" key="2">
    <source>
        <dbReference type="Proteomes" id="UP000469421"/>
    </source>
</evidence>
<dbReference type="Proteomes" id="UP000469421">
    <property type="component" value="Unassembled WGS sequence"/>
</dbReference>
<sequence>MRILFGILFLLLVLIVGGGYYVYSYHAGESVASVNINDTELAEIGSAVIHPKFGEGEVLDIRQQEFTTTIHIDFGSVGKKWLIADAANLHLRK</sequence>
<protein>
    <submittedName>
        <fullName evidence="1">Uncharacterized protein</fullName>
    </submittedName>
</protein>
<keyword evidence="2" id="KW-1185">Reference proteome</keyword>
<accession>A0A6N7LRC1</accession>
<evidence type="ECO:0000313" key="1">
    <source>
        <dbReference type="EMBL" id="MQX52927.1"/>
    </source>
</evidence>
<dbReference type="RefSeq" id="WP_153499948.1">
    <property type="nucleotide sequence ID" value="NZ_WIRE01000001.1"/>
</dbReference>
<organism evidence="1 2">
    <name type="scientific">Alcanivorax sediminis</name>
    <dbReference type="NCBI Taxonomy" id="2663008"/>
    <lineage>
        <taxon>Bacteria</taxon>
        <taxon>Pseudomonadati</taxon>
        <taxon>Pseudomonadota</taxon>
        <taxon>Gammaproteobacteria</taxon>
        <taxon>Oceanospirillales</taxon>
        <taxon>Alcanivoracaceae</taxon>
        <taxon>Alcanivorax</taxon>
    </lineage>
</organism>
<dbReference type="AlphaFoldDB" id="A0A6N7LRC1"/>
<reference evidence="1 2" key="1">
    <citation type="submission" date="2019-10" db="EMBL/GenBank/DDBJ databases">
        <title>Alcanivorax sp.PA15-N-34 draft genome sequence.</title>
        <authorList>
            <person name="Liao X."/>
            <person name="Shao Z."/>
        </authorList>
    </citation>
    <scope>NUCLEOTIDE SEQUENCE [LARGE SCALE GENOMIC DNA]</scope>
    <source>
        <strain evidence="1 2">PA15-N-34</strain>
    </source>
</reference>
<gene>
    <name evidence="1" type="ORF">GFN93_06670</name>
</gene>
<comment type="caution">
    <text evidence="1">The sequence shown here is derived from an EMBL/GenBank/DDBJ whole genome shotgun (WGS) entry which is preliminary data.</text>
</comment>
<proteinExistence type="predicted"/>
<dbReference type="Pfam" id="PF21196">
    <property type="entry name" value="PcrA_UvrD_tudor"/>
    <property type="match status" value="1"/>
</dbReference>
<dbReference type="EMBL" id="WIRE01000001">
    <property type="protein sequence ID" value="MQX52927.1"/>
    <property type="molecule type" value="Genomic_DNA"/>
</dbReference>
<name>A0A6N7LRC1_9GAMM</name>